<evidence type="ECO:0000313" key="3">
    <source>
        <dbReference type="Proteomes" id="UP000438476"/>
    </source>
</evidence>
<dbReference type="OrthoDB" id="6293260at2"/>
<accession>A0A6I4T6B9</accession>
<dbReference type="AlphaFoldDB" id="A0A6I4T6B9"/>
<dbReference type="Proteomes" id="UP000438476">
    <property type="component" value="Unassembled WGS sequence"/>
</dbReference>
<dbReference type="InterPro" id="IPR016181">
    <property type="entry name" value="Acyl_CoA_acyltransferase"/>
</dbReference>
<dbReference type="SUPFAM" id="SSF55729">
    <property type="entry name" value="Acyl-CoA N-acyltransferases (Nat)"/>
    <property type="match status" value="1"/>
</dbReference>
<protein>
    <submittedName>
        <fullName evidence="2">GNAT family N-acetyltransferase</fullName>
    </submittedName>
</protein>
<feature type="domain" description="N-acetyltransferase" evidence="1">
    <location>
        <begin position="11"/>
        <end position="186"/>
    </location>
</feature>
<gene>
    <name evidence="2" type="ORF">GRI91_07885</name>
</gene>
<keyword evidence="3" id="KW-1185">Reference proteome</keyword>
<dbReference type="PANTHER" id="PTHR43792">
    <property type="entry name" value="GNAT FAMILY, PUTATIVE (AFU_ORTHOLOGUE AFUA_3G00765)-RELATED-RELATED"/>
    <property type="match status" value="1"/>
</dbReference>
<dbReference type="Pfam" id="PF13302">
    <property type="entry name" value="Acetyltransf_3"/>
    <property type="match status" value="1"/>
</dbReference>
<proteinExistence type="predicted"/>
<reference evidence="2 3" key="1">
    <citation type="submission" date="2019-12" db="EMBL/GenBank/DDBJ databases">
        <title>Genomic-based taxomic classification of the family Erythrobacteraceae.</title>
        <authorList>
            <person name="Xu L."/>
        </authorList>
    </citation>
    <scope>NUCLEOTIDE SEQUENCE [LARGE SCALE GENOMIC DNA]</scope>
    <source>
        <strain evidence="2 3">LMG 29518</strain>
    </source>
</reference>
<sequence>MAEFRLETERLILRDWREEDWEPFFQHTDTPAVMRWLGGVLEGGSNRMTRPAVKERLEGYARDFGFTFWVVERKPDGGHLAGEILGFCGLKRANQPGGPQGDMEIGWRFREDSWGRGYAREAAEACMEAGFEQFGAPHMIALTVMGNKGSWGLMKRLGMRRREDLDFASDDFGDEGPIIVYSITRAEWETQAL</sequence>
<keyword evidence="2" id="KW-0808">Transferase</keyword>
<dbReference type="Gene3D" id="3.40.630.30">
    <property type="match status" value="1"/>
</dbReference>
<dbReference type="InterPro" id="IPR051531">
    <property type="entry name" value="N-acetyltransferase"/>
</dbReference>
<dbReference type="GO" id="GO:0016747">
    <property type="term" value="F:acyltransferase activity, transferring groups other than amino-acyl groups"/>
    <property type="evidence" value="ECO:0007669"/>
    <property type="project" value="InterPro"/>
</dbReference>
<dbReference type="EMBL" id="WTYT01000003">
    <property type="protein sequence ID" value="MXO65671.1"/>
    <property type="molecule type" value="Genomic_DNA"/>
</dbReference>
<organism evidence="2 3">
    <name type="scientific">Altericroceibacterium endophyticum</name>
    <dbReference type="NCBI Taxonomy" id="1808508"/>
    <lineage>
        <taxon>Bacteria</taxon>
        <taxon>Pseudomonadati</taxon>
        <taxon>Pseudomonadota</taxon>
        <taxon>Alphaproteobacteria</taxon>
        <taxon>Sphingomonadales</taxon>
        <taxon>Erythrobacteraceae</taxon>
        <taxon>Altericroceibacterium</taxon>
    </lineage>
</organism>
<dbReference type="RefSeq" id="WP_160736120.1">
    <property type="nucleotide sequence ID" value="NZ_WTYT01000003.1"/>
</dbReference>
<dbReference type="InterPro" id="IPR000182">
    <property type="entry name" value="GNAT_dom"/>
</dbReference>
<evidence type="ECO:0000259" key="1">
    <source>
        <dbReference type="PROSITE" id="PS51186"/>
    </source>
</evidence>
<name>A0A6I4T6B9_9SPHN</name>
<comment type="caution">
    <text evidence="2">The sequence shown here is derived from an EMBL/GenBank/DDBJ whole genome shotgun (WGS) entry which is preliminary data.</text>
</comment>
<dbReference type="PANTHER" id="PTHR43792:SF1">
    <property type="entry name" value="N-ACETYLTRANSFERASE DOMAIN-CONTAINING PROTEIN"/>
    <property type="match status" value="1"/>
</dbReference>
<evidence type="ECO:0000313" key="2">
    <source>
        <dbReference type="EMBL" id="MXO65671.1"/>
    </source>
</evidence>
<dbReference type="PROSITE" id="PS51186">
    <property type="entry name" value="GNAT"/>
    <property type="match status" value="1"/>
</dbReference>